<dbReference type="SUPFAM" id="SSF56059">
    <property type="entry name" value="Glutathione synthetase ATP-binding domain-like"/>
    <property type="match status" value="1"/>
</dbReference>
<name>A0A371B4N5_9SPHN</name>
<feature type="domain" description="ATP-grasp" evidence="4">
    <location>
        <begin position="118"/>
        <end position="322"/>
    </location>
</feature>
<dbReference type="Gene3D" id="3.30.1490.20">
    <property type="entry name" value="ATP-grasp fold, A domain"/>
    <property type="match status" value="1"/>
</dbReference>
<evidence type="ECO:0000313" key="6">
    <source>
        <dbReference type="Proteomes" id="UP000263833"/>
    </source>
</evidence>
<dbReference type="PANTHER" id="PTHR23132:SF23">
    <property type="entry name" value="D-ALANINE--D-ALANINE LIGASE B"/>
    <property type="match status" value="1"/>
</dbReference>
<sequence length="334" mass="37691">MANPTRLTADARKNLRILFIAKHALGDGSLHGTDGNHSPYHYEMKTILTGLFEKLSVANNYETLFTDPGVDFVWPMLNRGGFFNSEMLCPLLCERLGVPYLGANPILRGLADDKHLTKLEGKARGVPTCDWAVYRAGAPVEEARCPKGNRFVIKPNNSSASWGIGDAHDWEGVKEAVLRIHAEGHDAIVEPFMNGSDVEVPVITKDDAPFVMPPMLFKQNDPSHLRTHAEKRDLVEREHKYTLVPFEGDEAWEKIKAMTLTLAEIFRPFDFGRFEFRFNEATGEINLLEVNLQCNLWSEKVYGRSAVLMGWKQEDLIETIVAESLIRRGLMPRI</sequence>
<evidence type="ECO:0000256" key="2">
    <source>
        <dbReference type="ARBA" id="ARBA00022598"/>
    </source>
</evidence>
<comment type="caution">
    <text evidence="5">The sequence shown here is derived from an EMBL/GenBank/DDBJ whole genome shotgun (WGS) entry which is preliminary data.</text>
</comment>
<dbReference type="Proteomes" id="UP000263833">
    <property type="component" value="Unassembled WGS sequence"/>
</dbReference>
<dbReference type="GO" id="GO:0046872">
    <property type="term" value="F:metal ion binding"/>
    <property type="evidence" value="ECO:0007669"/>
    <property type="project" value="InterPro"/>
</dbReference>
<keyword evidence="3" id="KW-0547">Nucleotide-binding</keyword>
<evidence type="ECO:0000259" key="4">
    <source>
        <dbReference type="PROSITE" id="PS50975"/>
    </source>
</evidence>
<dbReference type="RefSeq" id="WP_115549583.1">
    <property type="nucleotide sequence ID" value="NZ_QRGP01000002.1"/>
</dbReference>
<organism evidence="5 6">
    <name type="scientific">Sphingorhabdus pulchriflava</name>
    <dbReference type="NCBI Taxonomy" id="2292257"/>
    <lineage>
        <taxon>Bacteria</taxon>
        <taxon>Pseudomonadati</taxon>
        <taxon>Pseudomonadota</taxon>
        <taxon>Alphaproteobacteria</taxon>
        <taxon>Sphingomonadales</taxon>
        <taxon>Sphingomonadaceae</taxon>
        <taxon>Sphingorhabdus</taxon>
    </lineage>
</organism>
<reference evidence="6" key="1">
    <citation type="submission" date="2018-08" db="EMBL/GenBank/DDBJ databases">
        <authorList>
            <person name="Kim S.-J."/>
            <person name="Jung G.-Y."/>
        </authorList>
    </citation>
    <scope>NUCLEOTIDE SEQUENCE [LARGE SCALE GENOMIC DNA]</scope>
    <source>
        <strain evidence="6">GY_G</strain>
    </source>
</reference>
<dbReference type="GO" id="GO:0005524">
    <property type="term" value="F:ATP binding"/>
    <property type="evidence" value="ECO:0007669"/>
    <property type="project" value="UniProtKB-UniRule"/>
</dbReference>
<keyword evidence="6" id="KW-1185">Reference proteome</keyword>
<dbReference type="InterPro" id="IPR011095">
    <property type="entry name" value="Dala_Dala_lig_C"/>
</dbReference>
<keyword evidence="3" id="KW-0067">ATP-binding</keyword>
<dbReference type="Pfam" id="PF07478">
    <property type="entry name" value="Dala_Dala_lig_C"/>
    <property type="match status" value="1"/>
</dbReference>
<dbReference type="GO" id="GO:0008716">
    <property type="term" value="F:D-alanine-D-alanine ligase activity"/>
    <property type="evidence" value="ECO:0007669"/>
    <property type="project" value="InterPro"/>
</dbReference>
<keyword evidence="2" id="KW-0436">Ligase</keyword>
<evidence type="ECO:0000313" key="5">
    <source>
        <dbReference type="EMBL" id="RDV02477.1"/>
    </source>
</evidence>
<dbReference type="OrthoDB" id="7417619at2"/>
<dbReference type="PANTHER" id="PTHR23132">
    <property type="entry name" value="D-ALANINE--D-ALANINE LIGASE"/>
    <property type="match status" value="1"/>
</dbReference>
<dbReference type="InterPro" id="IPR013815">
    <property type="entry name" value="ATP_grasp_subdomain_1"/>
</dbReference>
<dbReference type="AlphaFoldDB" id="A0A371B4N5"/>
<comment type="similarity">
    <text evidence="1">Belongs to the D-alanine--D-alanine ligase family.</text>
</comment>
<accession>A0A371B4N5</accession>
<dbReference type="Gene3D" id="3.30.470.20">
    <property type="entry name" value="ATP-grasp fold, B domain"/>
    <property type="match status" value="1"/>
</dbReference>
<dbReference type="EMBL" id="QRGP01000002">
    <property type="protein sequence ID" value="RDV02477.1"/>
    <property type="molecule type" value="Genomic_DNA"/>
</dbReference>
<evidence type="ECO:0000256" key="1">
    <source>
        <dbReference type="ARBA" id="ARBA00010871"/>
    </source>
</evidence>
<dbReference type="PROSITE" id="PS50975">
    <property type="entry name" value="ATP_GRASP"/>
    <property type="match status" value="1"/>
</dbReference>
<evidence type="ECO:0000256" key="3">
    <source>
        <dbReference type="PROSITE-ProRule" id="PRU00409"/>
    </source>
</evidence>
<dbReference type="InterPro" id="IPR011761">
    <property type="entry name" value="ATP-grasp"/>
</dbReference>
<proteinExistence type="inferred from homology"/>
<gene>
    <name evidence="5" type="ORF">DXH95_10890</name>
</gene>
<protein>
    <submittedName>
        <fullName evidence="5">Phosphoribosylglycinamide synthetase</fullName>
    </submittedName>
</protein>